<protein>
    <submittedName>
        <fullName evidence="5">Oxidoreductase</fullName>
    </submittedName>
</protein>
<dbReference type="SUPFAM" id="SSF51735">
    <property type="entry name" value="NAD(P)-binding Rossmann-fold domains"/>
    <property type="match status" value="1"/>
</dbReference>
<dbReference type="Gene3D" id="3.30.360.10">
    <property type="entry name" value="Dihydrodipicolinate Reductase, domain 2"/>
    <property type="match status" value="1"/>
</dbReference>
<dbReference type="Proteomes" id="UP001164712">
    <property type="component" value="Chromosome"/>
</dbReference>
<reference evidence="5" key="1">
    <citation type="submission" date="2022-12" db="EMBL/GenBank/DDBJ databases">
        <title>Complete genome sequence of an Australian strain of Rouxiella badensis DAR84756 and resolution of the R. badensis DSM100043 and R. chamberiensis DSM28324 genomes.</title>
        <authorList>
            <person name="Paul S."/>
            <person name="Anderson P.J."/>
            <person name="Maynard G."/>
            <person name="Dyall-Smith M."/>
            <person name="Kudinha T."/>
        </authorList>
    </citation>
    <scope>NUCLEOTIDE SEQUENCE</scope>
    <source>
        <strain evidence="5">DSM 28324</strain>
    </source>
</reference>
<dbReference type="RefSeq" id="WP_045049351.1">
    <property type="nucleotide sequence ID" value="NZ_CP114058.1"/>
</dbReference>
<evidence type="ECO:0000313" key="5">
    <source>
        <dbReference type="EMBL" id="WAT01321.1"/>
    </source>
</evidence>
<proteinExistence type="inferred from homology"/>
<feature type="domain" description="Gfo/Idh/MocA-like oxidoreductase N-terminal" evidence="3">
    <location>
        <begin position="11"/>
        <end position="122"/>
    </location>
</feature>
<sequence>MSHSASSESSIKVGIIGYGFSGKNIHSRLLAATPGLEVKTVCDKHASLQEDSPFTRVDNVDAVFDDPDIELVVIAMPNLTHFPLAKAALLAGKNVVVDKPFTVTAAEAEELAALAIRQQRILCPFQNRRYDNNFLTVRKLLEEKALGEVRYFESSYTLFQPGVNAGWREKKTQGSGVWFDLGAHLIDQMVQLFGEPQQSVVTFDTQREGASSPDFFHGTFVYPSLRVVLHGTLLSAWEPPRFRINGTEGSFVKYGQDPQEAALVAGIEPGSPGWGHDELPGTLYRREGDKVIETTYHGVDGNYPAFYLQLRDALRGIGEPPVKVEQALTTMRIIENTPRL</sequence>
<dbReference type="Gene3D" id="3.40.50.720">
    <property type="entry name" value="NAD(P)-binding Rossmann-like Domain"/>
    <property type="match status" value="1"/>
</dbReference>
<feature type="domain" description="Gfo/Idh/MocA-like oxidoreductase C-terminal" evidence="4">
    <location>
        <begin position="138"/>
        <end position="337"/>
    </location>
</feature>
<evidence type="ECO:0000259" key="4">
    <source>
        <dbReference type="Pfam" id="PF02894"/>
    </source>
</evidence>
<dbReference type="EMBL" id="CP114058">
    <property type="protein sequence ID" value="WAT01321.1"/>
    <property type="molecule type" value="Genomic_DNA"/>
</dbReference>
<dbReference type="NCBIfam" id="NF008607">
    <property type="entry name" value="PRK11579.1"/>
    <property type="match status" value="1"/>
</dbReference>
<dbReference type="PANTHER" id="PTHR43708">
    <property type="entry name" value="CONSERVED EXPRESSED OXIDOREDUCTASE (EUROFUNG)"/>
    <property type="match status" value="1"/>
</dbReference>
<gene>
    <name evidence="5" type="ORF">O1V66_00350</name>
</gene>
<dbReference type="InterPro" id="IPR004104">
    <property type="entry name" value="Gfo/Idh/MocA-like_OxRdtase_C"/>
</dbReference>
<dbReference type="InterPro" id="IPR051317">
    <property type="entry name" value="Gfo/Idh/MocA_oxidoreduct"/>
</dbReference>
<dbReference type="Pfam" id="PF02894">
    <property type="entry name" value="GFO_IDH_MocA_C"/>
    <property type="match status" value="1"/>
</dbReference>
<evidence type="ECO:0000259" key="3">
    <source>
        <dbReference type="Pfam" id="PF01408"/>
    </source>
</evidence>
<accession>A0ABY7HR68</accession>
<dbReference type="InterPro" id="IPR036291">
    <property type="entry name" value="NAD(P)-bd_dom_sf"/>
</dbReference>
<comment type="similarity">
    <text evidence="1">Belongs to the Gfo/Idh/MocA family.</text>
</comment>
<keyword evidence="2" id="KW-0560">Oxidoreductase</keyword>
<dbReference type="PANTHER" id="PTHR43708:SF5">
    <property type="entry name" value="CONSERVED EXPRESSED OXIDOREDUCTASE (EUROFUNG)-RELATED"/>
    <property type="match status" value="1"/>
</dbReference>
<evidence type="ECO:0000256" key="1">
    <source>
        <dbReference type="ARBA" id="ARBA00010928"/>
    </source>
</evidence>
<keyword evidence="6" id="KW-1185">Reference proteome</keyword>
<dbReference type="InterPro" id="IPR000683">
    <property type="entry name" value="Gfo/Idh/MocA-like_OxRdtase_N"/>
</dbReference>
<dbReference type="Pfam" id="PF01408">
    <property type="entry name" value="GFO_IDH_MocA"/>
    <property type="match status" value="1"/>
</dbReference>
<evidence type="ECO:0000256" key="2">
    <source>
        <dbReference type="ARBA" id="ARBA00023002"/>
    </source>
</evidence>
<organism evidence="5 6">
    <name type="scientific">Rouxiella chamberiensis</name>
    <dbReference type="NCBI Taxonomy" id="1513468"/>
    <lineage>
        <taxon>Bacteria</taxon>
        <taxon>Pseudomonadati</taxon>
        <taxon>Pseudomonadota</taxon>
        <taxon>Gammaproteobacteria</taxon>
        <taxon>Enterobacterales</taxon>
        <taxon>Yersiniaceae</taxon>
        <taxon>Rouxiella</taxon>
    </lineage>
</organism>
<dbReference type="SUPFAM" id="SSF55347">
    <property type="entry name" value="Glyceraldehyde-3-phosphate dehydrogenase-like, C-terminal domain"/>
    <property type="match status" value="1"/>
</dbReference>
<evidence type="ECO:0000313" key="6">
    <source>
        <dbReference type="Proteomes" id="UP001164712"/>
    </source>
</evidence>
<name>A0ABY7HR68_9GAMM</name>